<evidence type="ECO:0000313" key="2">
    <source>
        <dbReference type="EMBL" id="KAF5188867.1"/>
    </source>
</evidence>
<dbReference type="InterPro" id="IPR050466">
    <property type="entry name" value="Carboxylest/Gibb_receptor"/>
</dbReference>
<gene>
    <name evidence="2" type="ORF">FRX31_021538</name>
</gene>
<proteinExistence type="predicted"/>
<dbReference type="Proteomes" id="UP000554482">
    <property type="component" value="Unassembled WGS sequence"/>
</dbReference>
<protein>
    <submittedName>
        <fullName evidence="2">Carboxylesterase</fullName>
    </submittedName>
</protein>
<dbReference type="PANTHER" id="PTHR23024:SF546">
    <property type="entry name" value="CARBOXYLESTERASE 120-RELATED"/>
    <property type="match status" value="1"/>
</dbReference>
<dbReference type="EMBL" id="JABWDY010026219">
    <property type="protein sequence ID" value="KAF5188867.1"/>
    <property type="molecule type" value="Genomic_DNA"/>
</dbReference>
<sequence>MADQYPNVIPIDPFKALNIILNPNGTLTRDFVRVLPSTIPNSDSNQSVVFTDIPLNPSKNTYVRVFRPALLPSSHPKLPLIIFFHGGGFILFSASSKMFHDFCVHMAFELPALILSIEHRLCPEYRLPSAYEDALDAILWVKNHHALKGEYKFFEFVDFSKCFIMGMSSGANITYQTGLETTNLNLEPIKIIGLIMVQPFFGGVQRSDSELRLANDKLIPIPVTDMMWELALPIGANRDHEYSNPLDERTHSKNMENIKKFPRCYVTGNFEDPLIDRQIKFVKMLEEDGVCVMKDFTNGYHACELFDPTKAQELVVGIKNFISSCSTTP</sequence>
<dbReference type="SUPFAM" id="SSF53474">
    <property type="entry name" value="alpha/beta-Hydrolases"/>
    <property type="match status" value="1"/>
</dbReference>
<dbReference type="InterPro" id="IPR013094">
    <property type="entry name" value="AB_hydrolase_3"/>
</dbReference>
<dbReference type="Gene3D" id="3.40.50.1820">
    <property type="entry name" value="alpha/beta hydrolase"/>
    <property type="match status" value="1"/>
</dbReference>
<evidence type="ECO:0000259" key="1">
    <source>
        <dbReference type="Pfam" id="PF07859"/>
    </source>
</evidence>
<organism evidence="2 3">
    <name type="scientific">Thalictrum thalictroides</name>
    <name type="common">Rue-anemone</name>
    <name type="synonym">Anemone thalictroides</name>
    <dbReference type="NCBI Taxonomy" id="46969"/>
    <lineage>
        <taxon>Eukaryota</taxon>
        <taxon>Viridiplantae</taxon>
        <taxon>Streptophyta</taxon>
        <taxon>Embryophyta</taxon>
        <taxon>Tracheophyta</taxon>
        <taxon>Spermatophyta</taxon>
        <taxon>Magnoliopsida</taxon>
        <taxon>Ranunculales</taxon>
        <taxon>Ranunculaceae</taxon>
        <taxon>Thalictroideae</taxon>
        <taxon>Thalictrum</taxon>
    </lineage>
</organism>
<feature type="domain" description="Alpha/beta hydrolase fold-3" evidence="1">
    <location>
        <begin position="81"/>
        <end position="303"/>
    </location>
</feature>
<name>A0A7J6VVY9_THATH</name>
<comment type="caution">
    <text evidence="2">The sequence shown here is derived from an EMBL/GenBank/DDBJ whole genome shotgun (WGS) entry which is preliminary data.</text>
</comment>
<dbReference type="OrthoDB" id="408631at2759"/>
<dbReference type="AlphaFoldDB" id="A0A7J6VVY9"/>
<dbReference type="PANTHER" id="PTHR23024">
    <property type="entry name" value="ARYLACETAMIDE DEACETYLASE"/>
    <property type="match status" value="1"/>
</dbReference>
<dbReference type="Pfam" id="PF07859">
    <property type="entry name" value="Abhydrolase_3"/>
    <property type="match status" value="1"/>
</dbReference>
<accession>A0A7J6VVY9</accession>
<reference evidence="2 3" key="1">
    <citation type="submission" date="2020-06" db="EMBL/GenBank/DDBJ databases">
        <title>Transcriptomic and genomic resources for Thalictrum thalictroides and T. hernandezii: Facilitating candidate gene discovery in an emerging model plant lineage.</title>
        <authorList>
            <person name="Arias T."/>
            <person name="Riano-Pachon D.M."/>
            <person name="Di Stilio V.S."/>
        </authorList>
    </citation>
    <scope>NUCLEOTIDE SEQUENCE [LARGE SCALE GENOMIC DNA]</scope>
    <source>
        <strain evidence="3">cv. WT478/WT964</strain>
        <tissue evidence="2">Leaves</tissue>
    </source>
</reference>
<dbReference type="GO" id="GO:0016787">
    <property type="term" value="F:hydrolase activity"/>
    <property type="evidence" value="ECO:0007669"/>
    <property type="project" value="InterPro"/>
</dbReference>
<dbReference type="InterPro" id="IPR029058">
    <property type="entry name" value="AB_hydrolase_fold"/>
</dbReference>
<evidence type="ECO:0000313" key="3">
    <source>
        <dbReference type="Proteomes" id="UP000554482"/>
    </source>
</evidence>
<keyword evidence="3" id="KW-1185">Reference proteome</keyword>